<dbReference type="InterPro" id="IPR050596">
    <property type="entry name" value="AspAT/PAT-like"/>
</dbReference>
<dbReference type="PANTHER" id="PTHR46383:SF1">
    <property type="entry name" value="ASPARTATE AMINOTRANSFERASE"/>
    <property type="match status" value="1"/>
</dbReference>
<dbReference type="InterPro" id="IPR015424">
    <property type="entry name" value="PyrdxlP-dep_Trfase"/>
</dbReference>
<gene>
    <name evidence="7" type="ORF">A2264_04620</name>
</gene>
<dbReference type="GO" id="GO:0006520">
    <property type="term" value="P:amino acid metabolic process"/>
    <property type="evidence" value="ECO:0007669"/>
    <property type="project" value="InterPro"/>
</dbReference>
<sequence>MNIPLSRNLKISNTDNRLPRANRYYHRYIKAWLDFHGQVEKKNKFFIHMGSGDIDRDEFPIPKCLINSLIDSVRNSYFEYTYQLGNPYVRKVIADYENHIQGINRFTFNNVAIVLSATGGFSSVIQVLMKHYKYKGNAIIVQPTYPVYESVMWKTFKVKKVCGKEERGFLPLIEDLEKQVDRETRFIILTNPNFPFGKFFDKADLIKLVEISNKRKIYLIIDEIFYDMAYKHIPNIGSIPQKEDYIIRVKAFSKDRAAPGIRIGYVLADDKVTAEMNLLADLSYTCPPTVFDNFIVKDILLRTLMKGGPDIDSRTKIENAREFKIIGNYKKDLIEYERQVNSTLESYKNNRDAVLNEIYKSKYMRAITPDAGINMGVNIIHEGSTYDFFEEMFFKTGVILAPGEAFDMPKSKGNWYRLTFTNNLDKMVEGLNRIKKFIEAVNK</sequence>
<organism evidence="7 8">
    <name type="scientific">candidate division WWE3 bacterium RIFOXYA2_FULL_46_9</name>
    <dbReference type="NCBI Taxonomy" id="1802636"/>
    <lineage>
        <taxon>Bacteria</taxon>
        <taxon>Katanobacteria</taxon>
    </lineage>
</organism>
<reference evidence="7 8" key="1">
    <citation type="journal article" date="2016" name="Nat. Commun.">
        <title>Thousands of microbial genomes shed light on interconnected biogeochemical processes in an aquifer system.</title>
        <authorList>
            <person name="Anantharaman K."/>
            <person name="Brown C.T."/>
            <person name="Hug L.A."/>
            <person name="Sharon I."/>
            <person name="Castelle C.J."/>
            <person name="Probst A.J."/>
            <person name="Thomas B.C."/>
            <person name="Singh A."/>
            <person name="Wilkins M.J."/>
            <person name="Karaoz U."/>
            <person name="Brodie E.L."/>
            <person name="Williams K.H."/>
            <person name="Hubbard S.S."/>
            <person name="Banfield J.F."/>
        </authorList>
    </citation>
    <scope>NUCLEOTIDE SEQUENCE [LARGE SCALE GENOMIC DNA]</scope>
</reference>
<evidence type="ECO:0000256" key="3">
    <source>
        <dbReference type="ARBA" id="ARBA00022576"/>
    </source>
</evidence>
<keyword evidence="3" id="KW-0032">Aminotransferase</keyword>
<proteinExistence type="inferred from homology"/>
<dbReference type="GO" id="GO:0030170">
    <property type="term" value="F:pyridoxal phosphate binding"/>
    <property type="evidence" value="ECO:0007669"/>
    <property type="project" value="InterPro"/>
</dbReference>
<dbReference type="EMBL" id="MEVT01000005">
    <property type="protein sequence ID" value="OGC63622.1"/>
    <property type="molecule type" value="Genomic_DNA"/>
</dbReference>
<accession>A0A1F4W2I1</accession>
<dbReference type="CDD" id="cd00609">
    <property type="entry name" value="AAT_like"/>
    <property type="match status" value="1"/>
</dbReference>
<evidence type="ECO:0000256" key="4">
    <source>
        <dbReference type="ARBA" id="ARBA00022679"/>
    </source>
</evidence>
<dbReference type="AlphaFoldDB" id="A0A1F4W2I1"/>
<evidence type="ECO:0000313" key="8">
    <source>
        <dbReference type="Proteomes" id="UP000176614"/>
    </source>
</evidence>
<name>A0A1F4W2I1_UNCKA</name>
<dbReference type="InterPro" id="IPR015421">
    <property type="entry name" value="PyrdxlP-dep_Trfase_major"/>
</dbReference>
<evidence type="ECO:0000256" key="5">
    <source>
        <dbReference type="ARBA" id="ARBA00022898"/>
    </source>
</evidence>
<dbReference type="GO" id="GO:0008483">
    <property type="term" value="F:transaminase activity"/>
    <property type="evidence" value="ECO:0007669"/>
    <property type="project" value="UniProtKB-KW"/>
</dbReference>
<comment type="similarity">
    <text evidence="2">Belongs to the class-I pyridoxal-phosphate-dependent aminotransferase family.</text>
</comment>
<comment type="cofactor">
    <cofactor evidence="1">
        <name>pyridoxal 5'-phosphate</name>
        <dbReference type="ChEBI" id="CHEBI:597326"/>
    </cofactor>
</comment>
<dbReference type="InterPro" id="IPR004839">
    <property type="entry name" value="Aminotransferase_I/II_large"/>
</dbReference>
<dbReference type="PANTHER" id="PTHR46383">
    <property type="entry name" value="ASPARTATE AMINOTRANSFERASE"/>
    <property type="match status" value="1"/>
</dbReference>
<feature type="domain" description="Aminotransferase class I/classII large" evidence="6">
    <location>
        <begin position="47"/>
        <end position="288"/>
    </location>
</feature>
<dbReference type="Proteomes" id="UP000176614">
    <property type="component" value="Unassembled WGS sequence"/>
</dbReference>
<dbReference type="Gene3D" id="3.90.1150.10">
    <property type="entry name" value="Aspartate Aminotransferase, domain 1"/>
    <property type="match status" value="2"/>
</dbReference>
<protein>
    <recommendedName>
        <fullName evidence="6">Aminotransferase class I/classII large domain-containing protein</fullName>
    </recommendedName>
</protein>
<dbReference type="SUPFAM" id="SSF53383">
    <property type="entry name" value="PLP-dependent transferases"/>
    <property type="match status" value="1"/>
</dbReference>
<evidence type="ECO:0000259" key="6">
    <source>
        <dbReference type="Pfam" id="PF00155"/>
    </source>
</evidence>
<dbReference type="Pfam" id="PF00155">
    <property type="entry name" value="Aminotran_1_2"/>
    <property type="match status" value="1"/>
</dbReference>
<evidence type="ECO:0000256" key="2">
    <source>
        <dbReference type="ARBA" id="ARBA00007441"/>
    </source>
</evidence>
<keyword evidence="4" id="KW-0808">Transferase</keyword>
<comment type="caution">
    <text evidence="7">The sequence shown here is derived from an EMBL/GenBank/DDBJ whole genome shotgun (WGS) entry which is preliminary data.</text>
</comment>
<dbReference type="InterPro" id="IPR015422">
    <property type="entry name" value="PyrdxlP-dep_Trfase_small"/>
</dbReference>
<dbReference type="Gene3D" id="3.40.640.10">
    <property type="entry name" value="Type I PLP-dependent aspartate aminotransferase-like (Major domain)"/>
    <property type="match status" value="1"/>
</dbReference>
<keyword evidence="5" id="KW-0663">Pyridoxal phosphate</keyword>
<evidence type="ECO:0000313" key="7">
    <source>
        <dbReference type="EMBL" id="OGC63622.1"/>
    </source>
</evidence>
<evidence type="ECO:0000256" key="1">
    <source>
        <dbReference type="ARBA" id="ARBA00001933"/>
    </source>
</evidence>